<name>A0A7Z7PPH5_9BACT</name>
<dbReference type="AlphaFoldDB" id="A0A7Z7PPH5"/>
<evidence type="ECO:0000313" key="2">
    <source>
        <dbReference type="EMBL" id="SSC13415.1"/>
    </source>
</evidence>
<sequence length="125" mass="14314">MIDMKFPDDRELVTLSRILSLKVFGVFPDIPFSFNSRLKRVLGRLVYLKAAGRYKPLRIEIASSIYANEELLKGTILHELSHYYLMINGRDFSHSSQDFKKLSSELGFDIRVPAKVESSRGSENS</sequence>
<dbReference type="InterPro" id="IPR006640">
    <property type="entry name" value="SprT-like_domain"/>
</dbReference>
<dbReference type="Pfam" id="PF10263">
    <property type="entry name" value="SprT-like"/>
    <property type="match status" value="1"/>
</dbReference>
<proteinExistence type="predicted"/>
<keyword evidence="3" id="KW-1185">Reference proteome</keyword>
<dbReference type="EMBL" id="LS974202">
    <property type="protein sequence ID" value="SSC13415.1"/>
    <property type="molecule type" value="Genomic_DNA"/>
</dbReference>
<reference evidence="2 3" key="1">
    <citation type="submission" date="2017-01" db="EMBL/GenBank/DDBJ databases">
        <authorList>
            <person name="Erauso G."/>
        </authorList>
    </citation>
    <scope>NUCLEOTIDE SEQUENCE [LARGE SCALE GENOMIC DNA]</scope>
    <source>
        <strain evidence="2">MESINF1</strain>
    </source>
</reference>
<evidence type="ECO:0000259" key="1">
    <source>
        <dbReference type="Pfam" id="PF10263"/>
    </source>
</evidence>
<dbReference type="GO" id="GO:0006950">
    <property type="term" value="P:response to stress"/>
    <property type="evidence" value="ECO:0007669"/>
    <property type="project" value="UniProtKB-ARBA"/>
</dbReference>
<feature type="domain" description="SprT-like" evidence="1">
    <location>
        <begin position="19"/>
        <end position="108"/>
    </location>
</feature>
<protein>
    <recommendedName>
        <fullName evidence="1">SprT-like domain-containing protein</fullName>
    </recommendedName>
</protein>
<accession>A0A7Z7PPH5</accession>
<organism evidence="2 3">
    <name type="scientific">Mesotoga infera</name>
    <dbReference type="NCBI Taxonomy" id="1236046"/>
    <lineage>
        <taxon>Bacteria</taxon>
        <taxon>Thermotogati</taxon>
        <taxon>Thermotogota</taxon>
        <taxon>Thermotogae</taxon>
        <taxon>Kosmotogales</taxon>
        <taxon>Kosmotogaceae</taxon>
        <taxon>Mesotoga</taxon>
    </lineage>
</organism>
<dbReference type="KEGG" id="minf:MESINF_1975"/>
<evidence type="ECO:0000313" key="3">
    <source>
        <dbReference type="Proteomes" id="UP000250796"/>
    </source>
</evidence>
<dbReference type="Proteomes" id="UP000250796">
    <property type="component" value="Chromosome MESINF"/>
</dbReference>
<gene>
    <name evidence="2" type="ORF">MESINF_1975</name>
</gene>